<feature type="transmembrane region" description="Helical" evidence="1">
    <location>
        <begin position="12"/>
        <end position="29"/>
    </location>
</feature>
<dbReference type="GeneID" id="68853468"/>
<keyword evidence="1" id="KW-0472">Membrane</keyword>
<sequence>MAGVVETVERMATALLVVPVAVAGAHLLVGGQTSAGAALLAIAALMVGISEYVKRPSDVPASAAQRVVGWVAKPPDEDE</sequence>
<dbReference type="AlphaFoldDB" id="A0A897NH80"/>
<keyword evidence="1" id="KW-0812">Transmembrane</keyword>
<dbReference type="Proteomes" id="UP000662973">
    <property type="component" value="Chromosome"/>
</dbReference>
<evidence type="ECO:0000256" key="1">
    <source>
        <dbReference type="SAM" id="Phobius"/>
    </source>
</evidence>
<reference evidence="2 3" key="1">
    <citation type="submission" date="2020-11" db="EMBL/GenBank/DDBJ databases">
        <title>Carbohydrate-dependent, anaerobic sulfur respiration: A novel catabolism in halophilic archaea.</title>
        <authorList>
            <person name="Sorokin D.Y."/>
            <person name="Messina E."/>
            <person name="Smedile F."/>
            <person name="La Cono V."/>
            <person name="Hallsworth J.E."/>
            <person name="Yakimov M.M."/>
        </authorList>
    </citation>
    <scope>NUCLEOTIDE SEQUENCE [LARGE SCALE GENOMIC DNA]</scope>
    <source>
        <strain evidence="2 3">HSR12-2</strain>
    </source>
</reference>
<name>A0A897NH80_9EURY</name>
<feature type="transmembrane region" description="Helical" evidence="1">
    <location>
        <begin position="35"/>
        <end position="53"/>
    </location>
</feature>
<dbReference type="Pfam" id="PF24377">
    <property type="entry name" value="DUF7533"/>
    <property type="match status" value="1"/>
</dbReference>
<organism evidence="2 3">
    <name type="scientific">Halapricum desulfuricans</name>
    <dbReference type="NCBI Taxonomy" id="2841257"/>
    <lineage>
        <taxon>Archaea</taxon>
        <taxon>Methanobacteriati</taxon>
        <taxon>Methanobacteriota</taxon>
        <taxon>Stenosarchaea group</taxon>
        <taxon>Halobacteria</taxon>
        <taxon>Halobacteriales</taxon>
        <taxon>Haloarculaceae</taxon>
        <taxon>Halapricum</taxon>
    </lineage>
</organism>
<gene>
    <name evidence="2" type="ORF">HSR122_2879</name>
</gene>
<dbReference type="InterPro" id="IPR055955">
    <property type="entry name" value="DUF7533"/>
</dbReference>
<protein>
    <submittedName>
        <fullName evidence="2">Putative membrane protein</fullName>
    </submittedName>
</protein>
<evidence type="ECO:0000313" key="3">
    <source>
        <dbReference type="Proteomes" id="UP000662973"/>
    </source>
</evidence>
<dbReference type="KEGG" id="hds:HSR122_2879"/>
<keyword evidence="1" id="KW-1133">Transmembrane helix</keyword>
<dbReference type="EMBL" id="CP064788">
    <property type="protein sequence ID" value="QSG10249.1"/>
    <property type="molecule type" value="Genomic_DNA"/>
</dbReference>
<proteinExistence type="predicted"/>
<accession>A0A897NH80</accession>
<evidence type="ECO:0000313" key="2">
    <source>
        <dbReference type="EMBL" id="QSG10249.1"/>
    </source>
</evidence>
<dbReference type="RefSeq" id="WP_229110393.1">
    <property type="nucleotide sequence ID" value="NZ_CP064788.1"/>
</dbReference>
<keyword evidence="3" id="KW-1185">Reference proteome</keyword>